<comment type="catalytic activity">
    <reaction evidence="4 6">
        <text>(6S)-5-formyl-5,6,7,8-tetrahydrofolate + ATP = (6R)-5,10-methenyltetrahydrofolate + ADP + phosphate</text>
        <dbReference type="Rhea" id="RHEA:10488"/>
        <dbReference type="ChEBI" id="CHEBI:30616"/>
        <dbReference type="ChEBI" id="CHEBI:43474"/>
        <dbReference type="ChEBI" id="CHEBI:57455"/>
        <dbReference type="ChEBI" id="CHEBI:57457"/>
        <dbReference type="ChEBI" id="CHEBI:456216"/>
        <dbReference type="EC" id="6.3.3.2"/>
    </reaction>
</comment>
<keyword evidence="2 6" id="KW-0547">Nucleotide-binding</keyword>
<dbReference type="PANTHER" id="PTHR23407:SF1">
    <property type="entry name" value="5-FORMYLTETRAHYDROFOLATE CYCLO-LIGASE"/>
    <property type="match status" value="1"/>
</dbReference>
<evidence type="ECO:0000313" key="8">
    <source>
        <dbReference type="Proteomes" id="UP000663760"/>
    </source>
</evidence>
<keyword evidence="3 6" id="KW-0067">ATP-binding</keyword>
<comment type="similarity">
    <text evidence="1 6">Belongs to the 5-formyltetrahydrofolate cyclo-ligase family.</text>
</comment>
<dbReference type="InterPro" id="IPR024185">
    <property type="entry name" value="FTHF_cligase-like_sf"/>
</dbReference>
<gene>
    <name evidence="7" type="ORF">SI8410_07009940</name>
</gene>
<dbReference type="GO" id="GO:0030272">
    <property type="term" value="F:5-formyltetrahydrofolate cyclo-ligase activity"/>
    <property type="evidence" value="ECO:0007669"/>
    <property type="project" value="UniProtKB-EC"/>
</dbReference>
<dbReference type="Gene3D" id="3.40.50.10420">
    <property type="entry name" value="NagB/RpiA/CoA transferase-like"/>
    <property type="match status" value="1"/>
</dbReference>
<proteinExistence type="inferred from homology"/>
<comment type="cofactor">
    <cofactor evidence="6">
        <name>Mg(2+)</name>
        <dbReference type="ChEBI" id="CHEBI:18420"/>
    </cofactor>
</comment>
<evidence type="ECO:0000256" key="3">
    <source>
        <dbReference type="ARBA" id="ARBA00022840"/>
    </source>
</evidence>
<dbReference type="NCBIfam" id="TIGR02727">
    <property type="entry name" value="MTHFS_bact"/>
    <property type="match status" value="1"/>
</dbReference>
<sequence length="290" mass="31193">MTAEALLQNGKAAAAAAAVMIRCHLLACRFPFSADSRRHSSTTAMAGAAPPSDPAAVVSQKRALRTKIRSALRTLPPYQRTQEDDAIQDIVLNSPWFKSSKRLCAYVSCDSLREVGTSRILSEILSPAAGDSQGRKKLYVPRVEDKNSHMRMLHISQLDDLVANSMNILEPSPVGDDGNPREDVMLASDPVDLFLVPGLAFDRSGNRLGRGGGYYDTLLRRYQALCAKRQCNRPLLVALAYSAQVVDEGIIPVTLHDVPVDALVSPSGTVPISAAALQSLAPMGERSSLG</sequence>
<evidence type="ECO:0000256" key="5">
    <source>
        <dbReference type="ARBA" id="ARBA00038966"/>
    </source>
</evidence>
<dbReference type="EMBL" id="LR746270">
    <property type="protein sequence ID" value="CAA7399270.1"/>
    <property type="molecule type" value="Genomic_DNA"/>
</dbReference>
<keyword evidence="6" id="KW-0460">Magnesium</keyword>
<keyword evidence="8" id="KW-1185">Reference proteome</keyword>
<dbReference type="GO" id="GO:0009396">
    <property type="term" value="P:folic acid-containing compound biosynthetic process"/>
    <property type="evidence" value="ECO:0007669"/>
    <property type="project" value="TreeGrafter"/>
</dbReference>
<evidence type="ECO:0000256" key="4">
    <source>
        <dbReference type="ARBA" id="ARBA00036539"/>
    </source>
</evidence>
<dbReference type="SUPFAM" id="SSF100950">
    <property type="entry name" value="NagB/RpiA/CoA transferase-like"/>
    <property type="match status" value="1"/>
</dbReference>
<evidence type="ECO:0000256" key="2">
    <source>
        <dbReference type="ARBA" id="ARBA00022741"/>
    </source>
</evidence>
<dbReference type="EC" id="6.3.3.2" evidence="5 6"/>
<evidence type="ECO:0000256" key="1">
    <source>
        <dbReference type="ARBA" id="ARBA00010638"/>
    </source>
</evidence>
<organism evidence="7 8">
    <name type="scientific">Spirodela intermedia</name>
    <name type="common">Intermediate duckweed</name>
    <dbReference type="NCBI Taxonomy" id="51605"/>
    <lineage>
        <taxon>Eukaryota</taxon>
        <taxon>Viridiplantae</taxon>
        <taxon>Streptophyta</taxon>
        <taxon>Embryophyta</taxon>
        <taxon>Tracheophyta</taxon>
        <taxon>Spermatophyta</taxon>
        <taxon>Magnoliopsida</taxon>
        <taxon>Liliopsida</taxon>
        <taxon>Araceae</taxon>
        <taxon>Lemnoideae</taxon>
        <taxon>Spirodela</taxon>
    </lineage>
</organism>
<dbReference type="Proteomes" id="UP000663760">
    <property type="component" value="Chromosome 7"/>
</dbReference>
<name>A0A7I8KN94_SPIIN</name>
<dbReference type="InterPro" id="IPR037171">
    <property type="entry name" value="NagB/RpiA_transferase-like"/>
</dbReference>
<dbReference type="AlphaFoldDB" id="A0A7I8KN94"/>
<protein>
    <recommendedName>
        <fullName evidence="5 6">5-formyltetrahydrofolate cyclo-ligase</fullName>
        <ecNumber evidence="5 6">6.3.3.2</ecNumber>
    </recommendedName>
</protein>
<dbReference type="PANTHER" id="PTHR23407">
    <property type="entry name" value="ATPASE INHIBITOR/5-FORMYLTETRAHYDROFOLATE CYCLO-LIGASE"/>
    <property type="match status" value="1"/>
</dbReference>
<dbReference type="GO" id="GO:0005524">
    <property type="term" value="F:ATP binding"/>
    <property type="evidence" value="ECO:0007669"/>
    <property type="project" value="UniProtKB-KW"/>
</dbReference>
<dbReference type="InterPro" id="IPR002698">
    <property type="entry name" value="FTHF_cligase"/>
</dbReference>
<dbReference type="GO" id="GO:0035999">
    <property type="term" value="P:tetrahydrofolate interconversion"/>
    <property type="evidence" value="ECO:0007669"/>
    <property type="project" value="TreeGrafter"/>
</dbReference>
<dbReference type="GO" id="GO:0046872">
    <property type="term" value="F:metal ion binding"/>
    <property type="evidence" value="ECO:0007669"/>
    <property type="project" value="UniProtKB-KW"/>
</dbReference>
<dbReference type="FunFam" id="3.40.50.10420:FF:000003">
    <property type="entry name" value="5-formyltetrahydrofolate cyclo-ligase"/>
    <property type="match status" value="1"/>
</dbReference>
<evidence type="ECO:0000256" key="6">
    <source>
        <dbReference type="RuleBase" id="RU361279"/>
    </source>
</evidence>
<reference evidence="7" key="1">
    <citation type="submission" date="2020-02" db="EMBL/GenBank/DDBJ databases">
        <authorList>
            <person name="Scholz U."/>
            <person name="Mascher M."/>
            <person name="Fiebig A."/>
        </authorList>
    </citation>
    <scope>NUCLEOTIDE SEQUENCE</scope>
</reference>
<keyword evidence="6" id="KW-0479">Metal-binding</keyword>
<dbReference type="OrthoDB" id="2015992at2759"/>
<evidence type="ECO:0000313" key="7">
    <source>
        <dbReference type="EMBL" id="CAA7399270.1"/>
    </source>
</evidence>
<accession>A0A7I8KN94</accession>
<dbReference type="Pfam" id="PF01812">
    <property type="entry name" value="5-FTHF_cyc-lig"/>
    <property type="match status" value="1"/>
</dbReference>
<dbReference type="GO" id="GO:0005739">
    <property type="term" value="C:mitochondrion"/>
    <property type="evidence" value="ECO:0007669"/>
    <property type="project" value="TreeGrafter"/>
</dbReference>